<dbReference type="AlphaFoldDB" id="A0A5K1VFF2"/>
<dbReference type="SUPFAM" id="SSF46589">
    <property type="entry name" value="tRNA-binding arm"/>
    <property type="match status" value="1"/>
</dbReference>
<dbReference type="Pfam" id="PF00587">
    <property type="entry name" value="tRNA-synt_2b"/>
    <property type="match status" value="1"/>
</dbReference>
<evidence type="ECO:0000259" key="12">
    <source>
        <dbReference type="PROSITE" id="PS50862"/>
    </source>
</evidence>
<dbReference type="VEuPathDB" id="AmoebaDB:EHI7A_100420"/>
<dbReference type="InterPro" id="IPR045864">
    <property type="entry name" value="aa-tRNA-synth_II/BPL/LPL"/>
</dbReference>
<keyword evidence="4" id="KW-0547">Nucleotide-binding</keyword>
<organism evidence="13 14">
    <name type="scientific">Entamoeba histolytica</name>
    <dbReference type="NCBI Taxonomy" id="5759"/>
    <lineage>
        <taxon>Eukaryota</taxon>
        <taxon>Amoebozoa</taxon>
        <taxon>Evosea</taxon>
        <taxon>Archamoebae</taxon>
        <taxon>Mastigamoebida</taxon>
        <taxon>Entamoebidae</taxon>
        <taxon>Entamoeba</taxon>
    </lineage>
</organism>
<dbReference type="PIRSF" id="PIRSF001529">
    <property type="entry name" value="Ser-tRNA-synth_IIa"/>
    <property type="match status" value="1"/>
</dbReference>
<evidence type="ECO:0000313" key="14">
    <source>
        <dbReference type="Proteomes" id="UP000078387"/>
    </source>
</evidence>
<dbReference type="FunFam" id="1.10.287.40:FF:000012">
    <property type="entry name" value="Seryl-tRNA synthetase, putative"/>
    <property type="match status" value="1"/>
</dbReference>
<dbReference type="VEuPathDB" id="AmoebaDB:EHI5A_058490"/>
<evidence type="ECO:0000256" key="5">
    <source>
        <dbReference type="ARBA" id="ARBA00022840"/>
    </source>
</evidence>
<evidence type="ECO:0000256" key="1">
    <source>
        <dbReference type="ARBA" id="ARBA00010728"/>
    </source>
</evidence>
<name>A0A5K1VFF2_ENTHI</name>
<dbReference type="SUPFAM" id="SSF55681">
    <property type="entry name" value="Class II aaRS and biotin synthetases"/>
    <property type="match status" value="1"/>
</dbReference>
<evidence type="ECO:0000256" key="10">
    <source>
        <dbReference type="PIRSR" id="PIRSR001529-2"/>
    </source>
</evidence>
<keyword evidence="3" id="KW-0436">Ligase</keyword>
<dbReference type="FunFam" id="3.30.930.10:FF:000026">
    <property type="entry name" value="Seryl-tRNA synthetase, cytoplasmic"/>
    <property type="match status" value="1"/>
</dbReference>
<gene>
    <name evidence="13" type="ORF">CL6EHI_092640</name>
</gene>
<comment type="similarity">
    <text evidence="1">Belongs to the class-II aminoacyl-tRNA synthetase family. Type-1 seryl-tRNA synthetase subfamily.</text>
</comment>
<feature type="coiled-coil region" evidence="11">
    <location>
        <begin position="76"/>
        <end position="110"/>
    </location>
</feature>
<protein>
    <recommendedName>
        <fullName evidence="2">serine--tRNA ligase</fullName>
        <ecNumber evidence="2">6.1.1.11</ecNumber>
    </recommendedName>
    <alternativeName>
        <fullName evidence="8">Seryl-tRNA synthetase</fullName>
    </alternativeName>
</protein>
<keyword evidence="6" id="KW-0648">Protein biosynthesis</keyword>
<dbReference type="InterPro" id="IPR010978">
    <property type="entry name" value="tRNA-bd_arm"/>
</dbReference>
<evidence type="ECO:0000256" key="6">
    <source>
        <dbReference type="ARBA" id="ARBA00022917"/>
    </source>
</evidence>
<dbReference type="VEuPathDB" id="AmoebaDB:EHI8A_095650"/>
<dbReference type="Gene3D" id="1.10.287.40">
    <property type="entry name" value="Serine-tRNA synthetase, tRNA binding domain"/>
    <property type="match status" value="1"/>
</dbReference>
<dbReference type="NCBIfam" id="TIGR00414">
    <property type="entry name" value="serS"/>
    <property type="match status" value="1"/>
</dbReference>
<feature type="domain" description="Aminoacyl-transfer RNA synthetases class-II family profile" evidence="12">
    <location>
        <begin position="174"/>
        <end position="420"/>
    </location>
</feature>
<dbReference type="InterPro" id="IPR033729">
    <property type="entry name" value="SerRS_core"/>
</dbReference>
<dbReference type="PRINTS" id="PR00981">
    <property type="entry name" value="TRNASYNTHSER"/>
</dbReference>
<feature type="binding site" evidence="10">
    <location>
        <begin position="272"/>
        <end position="274"/>
    </location>
    <ligand>
        <name>ATP</name>
        <dbReference type="ChEBI" id="CHEBI:30616"/>
    </ligand>
</feature>
<dbReference type="PANTHER" id="PTHR11778">
    <property type="entry name" value="SERYL-TRNA SYNTHETASE"/>
    <property type="match status" value="1"/>
</dbReference>
<dbReference type="Proteomes" id="UP000078387">
    <property type="component" value="Unassembled WGS sequence"/>
</dbReference>
<keyword evidence="7 13" id="KW-0030">Aminoacyl-tRNA synthetase</keyword>
<evidence type="ECO:0000256" key="11">
    <source>
        <dbReference type="SAM" id="Coils"/>
    </source>
</evidence>
<feature type="binding site" evidence="9">
    <location>
        <position position="241"/>
    </location>
    <ligand>
        <name>L-serine</name>
        <dbReference type="ChEBI" id="CHEBI:33384"/>
    </ligand>
</feature>
<dbReference type="InterPro" id="IPR002317">
    <property type="entry name" value="Ser-tRNA-ligase_type_1"/>
</dbReference>
<dbReference type="EMBL" id="BDEQ01000001">
    <property type="protein sequence ID" value="GAT92498.1"/>
    <property type="molecule type" value="Genomic_DNA"/>
</dbReference>
<sequence>MGLDINLFRNQPDVIKESQKKRGASVEIVDEILALDNEWKKEGFTLDQTRKELGKIQKELGMLHKNKENPPTKEVLAEYDVKKKACESKIAELEKSVSELKVKIDAKIKSVGNIVPDSVPVEMDEKFNKIEVTYGECTPKLYHHHELIHMIGGADTERAVKVAGHRGYYLKGWGFKLNQALINYGTNFLEQRGFTPIQTPYFMRRELMAKTAQLSDFDETLYHVGTGKDVELDDQKYLIATSEQPLTALHAGEWILPKQLPIRYMGFSTNFRKEAGAHGKDTWGIFRVHQFEKIEQFCMTLPDKSWEMHEEMIKNSRDFFESLKIPYRVVNIVSGALNNAAAKKYDLEGYFPGFNEYRELVSCSNCTDYQSRELEVRLQTDKKDKTKSYVHMLNSTLCATERALCCILENYQCEDGIIVPEVLRPYVGGVEKIPFIAPKPVWAKEEKKSTKKN</sequence>
<keyword evidence="11" id="KW-0175">Coiled coil</keyword>
<dbReference type="EC" id="6.1.1.11" evidence="2"/>
<evidence type="ECO:0000256" key="3">
    <source>
        <dbReference type="ARBA" id="ARBA00022598"/>
    </source>
</evidence>
<dbReference type="VEuPathDB" id="AmoebaDB:KM1_105010"/>
<dbReference type="GO" id="GO:0004828">
    <property type="term" value="F:serine-tRNA ligase activity"/>
    <property type="evidence" value="ECO:0007669"/>
    <property type="project" value="UniProtKB-EC"/>
</dbReference>
<dbReference type="VEuPathDB" id="AmoebaDB:EHI_092640"/>
<feature type="binding site" evidence="9">
    <location>
        <position position="394"/>
    </location>
    <ligand>
        <name>L-serine</name>
        <dbReference type="ChEBI" id="CHEBI:33384"/>
    </ligand>
</feature>
<feature type="binding site" evidence="9">
    <location>
        <position position="295"/>
    </location>
    <ligand>
        <name>L-serine</name>
        <dbReference type="ChEBI" id="CHEBI:33384"/>
    </ligand>
</feature>
<dbReference type="GO" id="GO:0005524">
    <property type="term" value="F:ATP binding"/>
    <property type="evidence" value="ECO:0007669"/>
    <property type="project" value="UniProtKB-KW"/>
</dbReference>
<evidence type="ECO:0000256" key="2">
    <source>
        <dbReference type="ARBA" id="ARBA00012840"/>
    </source>
</evidence>
<evidence type="ECO:0000256" key="7">
    <source>
        <dbReference type="ARBA" id="ARBA00023146"/>
    </source>
</evidence>
<dbReference type="InterPro" id="IPR015866">
    <property type="entry name" value="Ser-tRNA-synth_1_N"/>
</dbReference>
<dbReference type="CDD" id="cd00770">
    <property type="entry name" value="SerRS_core"/>
    <property type="match status" value="1"/>
</dbReference>
<evidence type="ECO:0000256" key="4">
    <source>
        <dbReference type="ARBA" id="ARBA00022741"/>
    </source>
</evidence>
<feature type="binding site" evidence="10">
    <location>
        <begin position="359"/>
        <end position="362"/>
    </location>
    <ligand>
        <name>ATP</name>
        <dbReference type="ChEBI" id="CHEBI:30616"/>
    </ligand>
</feature>
<dbReference type="OMA" id="GYTPCFR"/>
<accession>A0A5K1VFF2</accession>
<reference evidence="13 14" key="1">
    <citation type="submission" date="2016-05" db="EMBL/GenBank/DDBJ databases">
        <title>First whole genome sequencing of Entamoeba histolytica HM1:IMSS-clone-6.</title>
        <authorList>
            <person name="Mukherjee Avik.K."/>
            <person name="Izumyama S."/>
            <person name="Nakada-Tsukui K."/>
            <person name="Nozaki T."/>
        </authorList>
    </citation>
    <scope>NUCLEOTIDE SEQUENCE [LARGE SCALE GENOMIC DNA]</scope>
    <source>
        <strain evidence="13 14">HM1:IMSS clone 6</strain>
    </source>
</reference>
<dbReference type="PROSITE" id="PS50862">
    <property type="entry name" value="AA_TRNA_LIGASE_II"/>
    <property type="match status" value="1"/>
</dbReference>
<feature type="binding site" evidence="10">
    <location>
        <begin position="288"/>
        <end position="291"/>
    </location>
    <ligand>
        <name>ATP</name>
        <dbReference type="ChEBI" id="CHEBI:30616"/>
    </ligand>
</feature>
<dbReference type="InterPro" id="IPR042103">
    <property type="entry name" value="SerRS_1_N_sf"/>
</dbReference>
<dbReference type="InterPro" id="IPR002314">
    <property type="entry name" value="aa-tRNA-synt_IIb"/>
</dbReference>
<evidence type="ECO:0000313" key="13">
    <source>
        <dbReference type="EMBL" id="GAT92498.1"/>
    </source>
</evidence>
<comment type="caution">
    <text evidence="13">The sequence shown here is derived from an EMBL/GenBank/DDBJ whole genome shotgun (WGS) entry which is preliminary data.</text>
</comment>
<dbReference type="InterPro" id="IPR006195">
    <property type="entry name" value="aa-tRNA-synth_II"/>
</dbReference>
<evidence type="ECO:0000256" key="8">
    <source>
        <dbReference type="ARBA" id="ARBA00031113"/>
    </source>
</evidence>
<proteinExistence type="inferred from homology"/>
<dbReference type="Gene3D" id="3.30.930.10">
    <property type="entry name" value="Bira Bifunctional Protein, Domain 2"/>
    <property type="match status" value="1"/>
</dbReference>
<evidence type="ECO:0000256" key="9">
    <source>
        <dbReference type="PIRSR" id="PIRSR001529-1"/>
    </source>
</evidence>
<feature type="binding site" evidence="9">
    <location>
        <position position="272"/>
    </location>
    <ligand>
        <name>L-serine</name>
        <dbReference type="ChEBI" id="CHEBI:33384"/>
    </ligand>
</feature>
<dbReference type="Pfam" id="PF02403">
    <property type="entry name" value="Seryl_tRNA_N"/>
    <property type="match status" value="1"/>
</dbReference>
<dbReference type="GO" id="GO:0006434">
    <property type="term" value="P:seryl-tRNA aminoacylation"/>
    <property type="evidence" value="ECO:0007669"/>
    <property type="project" value="InterPro"/>
</dbReference>
<feature type="site" description="Important for serine binding" evidence="9">
    <location>
        <position position="396"/>
    </location>
</feature>
<keyword evidence="5 10" id="KW-0067">ATP-binding</keyword>